<accession>A0A2H3CHF9</accession>
<dbReference type="AlphaFoldDB" id="A0A2H3CHF9"/>
<evidence type="ECO:0000313" key="2">
    <source>
        <dbReference type="Proteomes" id="UP000217790"/>
    </source>
</evidence>
<gene>
    <name evidence="1" type="ORF">ARMGADRAFT_823325</name>
</gene>
<evidence type="ECO:0000313" key="1">
    <source>
        <dbReference type="EMBL" id="PBK80784.1"/>
    </source>
</evidence>
<proteinExistence type="predicted"/>
<sequence length="213" mass="24661">MLVAERDVHISIARTYTEESVAEKASKISILVLHVYSVEDDYSRRITPSSPAMRDNSASRRRRVALAALHGDGKHDTRDLEKILKTVFMRKRRLFVWLYIVYPCLHTHHKHKPRLEHPAPRTAISLSASIPLLIIRYVACAMIYDRPNLCCFISRLCEFGRNHHWVVLPNIRTGFDPEMLKRCFAGFRRSLLCRGHHLRRSNVAEPPRSSISV</sequence>
<dbReference type="EMBL" id="KZ293740">
    <property type="protein sequence ID" value="PBK80784.1"/>
    <property type="molecule type" value="Genomic_DNA"/>
</dbReference>
<organism evidence="1 2">
    <name type="scientific">Armillaria gallica</name>
    <name type="common">Bulbous honey fungus</name>
    <name type="synonym">Armillaria bulbosa</name>
    <dbReference type="NCBI Taxonomy" id="47427"/>
    <lineage>
        <taxon>Eukaryota</taxon>
        <taxon>Fungi</taxon>
        <taxon>Dikarya</taxon>
        <taxon>Basidiomycota</taxon>
        <taxon>Agaricomycotina</taxon>
        <taxon>Agaricomycetes</taxon>
        <taxon>Agaricomycetidae</taxon>
        <taxon>Agaricales</taxon>
        <taxon>Marasmiineae</taxon>
        <taxon>Physalacriaceae</taxon>
        <taxon>Armillaria</taxon>
    </lineage>
</organism>
<reference evidence="2" key="1">
    <citation type="journal article" date="2017" name="Nat. Ecol. Evol.">
        <title>Genome expansion and lineage-specific genetic innovations in the forest pathogenic fungi Armillaria.</title>
        <authorList>
            <person name="Sipos G."/>
            <person name="Prasanna A.N."/>
            <person name="Walter M.C."/>
            <person name="O'Connor E."/>
            <person name="Balint B."/>
            <person name="Krizsan K."/>
            <person name="Kiss B."/>
            <person name="Hess J."/>
            <person name="Varga T."/>
            <person name="Slot J."/>
            <person name="Riley R."/>
            <person name="Boka B."/>
            <person name="Rigling D."/>
            <person name="Barry K."/>
            <person name="Lee J."/>
            <person name="Mihaltcheva S."/>
            <person name="LaButti K."/>
            <person name="Lipzen A."/>
            <person name="Waldron R."/>
            <person name="Moloney N.M."/>
            <person name="Sperisen C."/>
            <person name="Kredics L."/>
            <person name="Vagvoelgyi C."/>
            <person name="Patrignani A."/>
            <person name="Fitzpatrick D."/>
            <person name="Nagy I."/>
            <person name="Doyle S."/>
            <person name="Anderson J.B."/>
            <person name="Grigoriev I.V."/>
            <person name="Gueldener U."/>
            <person name="Muensterkoetter M."/>
            <person name="Nagy L.G."/>
        </authorList>
    </citation>
    <scope>NUCLEOTIDE SEQUENCE [LARGE SCALE GENOMIC DNA]</scope>
    <source>
        <strain evidence="2">Ar21-2</strain>
    </source>
</reference>
<dbReference type="Proteomes" id="UP000217790">
    <property type="component" value="Unassembled WGS sequence"/>
</dbReference>
<name>A0A2H3CHF9_ARMGA</name>
<keyword evidence="2" id="KW-1185">Reference proteome</keyword>
<protein>
    <submittedName>
        <fullName evidence="1">Uncharacterized protein</fullName>
    </submittedName>
</protein>
<dbReference type="InParanoid" id="A0A2H3CHF9"/>